<accession>A0A392UFN4</accession>
<proteinExistence type="predicted"/>
<sequence length="38" mass="4064">GTHQPILAWRDLLSPGDIALINLGQLLPWGRLASPGES</sequence>
<name>A0A392UFN4_9FABA</name>
<organism evidence="1 2">
    <name type="scientific">Trifolium medium</name>
    <dbReference type="NCBI Taxonomy" id="97028"/>
    <lineage>
        <taxon>Eukaryota</taxon>
        <taxon>Viridiplantae</taxon>
        <taxon>Streptophyta</taxon>
        <taxon>Embryophyta</taxon>
        <taxon>Tracheophyta</taxon>
        <taxon>Spermatophyta</taxon>
        <taxon>Magnoliopsida</taxon>
        <taxon>eudicotyledons</taxon>
        <taxon>Gunneridae</taxon>
        <taxon>Pentapetalae</taxon>
        <taxon>rosids</taxon>
        <taxon>fabids</taxon>
        <taxon>Fabales</taxon>
        <taxon>Fabaceae</taxon>
        <taxon>Papilionoideae</taxon>
        <taxon>50 kb inversion clade</taxon>
        <taxon>NPAAA clade</taxon>
        <taxon>Hologalegina</taxon>
        <taxon>IRL clade</taxon>
        <taxon>Trifolieae</taxon>
        <taxon>Trifolium</taxon>
    </lineage>
</organism>
<comment type="caution">
    <text evidence="1">The sequence shown here is derived from an EMBL/GenBank/DDBJ whole genome shotgun (WGS) entry which is preliminary data.</text>
</comment>
<evidence type="ECO:0000313" key="2">
    <source>
        <dbReference type="Proteomes" id="UP000265520"/>
    </source>
</evidence>
<evidence type="ECO:0000313" key="1">
    <source>
        <dbReference type="EMBL" id="MCI72359.1"/>
    </source>
</evidence>
<dbReference type="AlphaFoldDB" id="A0A392UFN4"/>
<reference evidence="1 2" key="1">
    <citation type="journal article" date="2018" name="Front. Plant Sci.">
        <title>Red Clover (Trifolium pratense) and Zigzag Clover (T. medium) - A Picture of Genomic Similarities and Differences.</title>
        <authorList>
            <person name="Dluhosova J."/>
            <person name="Istvanek J."/>
            <person name="Nedelnik J."/>
            <person name="Repkova J."/>
        </authorList>
    </citation>
    <scope>NUCLEOTIDE SEQUENCE [LARGE SCALE GENOMIC DNA]</scope>
    <source>
        <strain evidence="2">cv. 10/8</strain>
        <tissue evidence="1">Leaf</tissue>
    </source>
</reference>
<protein>
    <submittedName>
        <fullName evidence="1">Uncharacterized protein</fullName>
    </submittedName>
</protein>
<dbReference type="EMBL" id="LXQA010816262">
    <property type="protein sequence ID" value="MCI72359.1"/>
    <property type="molecule type" value="Genomic_DNA"/>
</dbReference>
<feature type="non-terminal residue" evidence="1">
    <location>
        <position position="1"/>
    </location>
</feature>
<dbReference type="Proteomes" id="UP000265520">
    <property type="component" value="Unassembled WGS sequence"/>
</dbReference>
<keyword evidence="2" id="KW-1185">Reference proteome</keyword>